<dbReference type="InterPro" id="IPR046449">
    <property type="entry name" value="DEGP_PDZ_sf"/>
</dbReference>
<dbReference type="GO" id="GO:0006508">
    <property type="term" value="P:proteolysis"/>
    <property type="evidence" value="ECO:0007669"/>
    <property type="project" value="UniProtKB-KW"/>
</dbReference>
<dbReference type="PANTHER" id="PTHR45980:SF9">
    <property type="entry name" value="PROTEASE DO-LIKE 10, MITOCHONDRIAL-RELATED"/>
    <property type="match status" value="1"/>
</dbReference>
<proteinExistence type="predicted"/>
<evidence type="ECO:0000256" key="2">
    <source>
        <dbReference type="ARBA" id="ARBA00022801"/>
    </source>
</evidence>
<keyword evidence="1" id="KW-0645">Protease</keyword>
<evidence type="ECO:0000313" key="7">
    <source>
        <dbReference type="Proteomes" id="UP000266841"/>
    </source>
</evidence>
<comment type="caution">
    <text evidence="6">The sequence shown here is derived from an EMBL/GenBank/DDBJ whole genome shotgun (WGS) entry which is preliminary data.</text>
</comment>
<dbReference type="Pfam" id="PF17815">
    <property type="entry name" value="PDZ_3"/>
    <property type="match status" value="1"/>
</dbReference>
<keyword evidence="3" id="KW-0720">Serine protease</keyword>
<dbReference type="Gene3D" id="3.20.190.20">
    <property type="match status" value="1"/>
</dbReference>
<dbReference type="PANTHER" id="PTHR45980">
    <property type="match status" value="1"/>
</dbReference>
<keyword evidence="2" id="KW-0378">Hydrolase</keyword>
<dbReference type="AlphaFoldDB" id="K0TA49"/>
<protein>
    <recommendedName>
        <fullName evidence="5">Protease Do-like PDZ domain-containing protein</fullName>
    </recommendedName>
</protein>
<evidence type="ECO:0000256" key="3">
    <source>
        <dbReference type="ARBA" id="ARBA00022825"/>
    </source>
</evidence>
<evidence type="ECO:0000313" key="6">
    <source>
        <dbReference type="EMBL" id="EJK75593.1"/>
    </source>
</evidence>
<feature type="non-terminal residue" evidence="6">
    <location>
        <position position="1"/>
    </location>
</feature>
<dbReference type="GO" id="GO:0004252">
    <property type="term" value="F:serine-type endopeptidase activity"/>
    <property type="evidence" value="ECO:0007669"/>
    <property type="project" value="TreeGrafter"/>
</dbReference>
<organism evidence="6 7">
    <name type="scientific">Thalassiosira oceanica</name>
    <name type="common">Marine diatom</name>
    <dbReference type="NCBI Taxonomy" id="159749"/>
    <lineage>
        <taxon>Eukaryota</taxon>
        <taxon>Sar</taxon>
        <taxon>Stramenopiles</taxon>
        <taxon>Ochrophyta</taxon>
        <taxon>Bacillariophyta</taxon>
        <taxon>Coscinodiscophyceae</taxon>
        <taxon>Thalassiosirophycidae</taxon>
        <taxon>Thalassiosirales</taxon>
        <taxon>Thalassiosiraceae</taxon>
        <taxon>Thalassiosira</taxon>
    </lineage>
</organism>
<evidence type="ECO:0000256" key="1">
    <source>
        <dbReference type="ARBA" id="ARBA00022670"/>
    </source>
</evidence>
<feature type="compositionally biased region" description="Basic and acidic residues" evidence="4">
    <location>
        <begin position="188"/>
        <end position="199"/>
    </location>
</feature>
<name>K0TA49_THAOC</name>
<dbReference type="InterPro" id="IPR041517">
    <property type="entry name" value="DEGP_PDZ"/>
</dbReference>
<dbReference type="Proteomes" id="UP000266841">
    <property type="component" value="Unassembled WGS sequence"/>
</dbReference>
<gene>
    <name evidence="6" type="ORF">THAOC_02678</name>
</gene>
<dbReference type="EMBL" id="AGNL01002845">
    <property type="protein sequence ID" value="EJK75593.1"/>
    <property type="molecule type" value="Genomic_DNA"/>
</dbReference>
<feature type="domain" description="Protease Do-like PDZ" evidence="5">
    <location>
        <begin position="4"/>
        <end position="131"/>
    </location>
</feature>
<reference evidence="6 7" key="1">
    <citation type="journal article" date="2012" name="Genome Biol.">
        <title>Genome and low-iron response of an oceanic diatom adapted to chronic iron limitation.</title>
        <authorList>
            <person name="Lommer M."/>
            <person name="Specht M."/>
            <person name="Roy A.S."/>
            <person name="Kraemer L."/>
            <person name="Andreson R."/>
            <person name="Gutowska M.A."/>
            <person name="Wolf J."/>
            <person name="Bergner S.V."/>
            <person name="Schilhabel M.B."/>
            <person name="Klostermeier U.C."/>
            <person name="Beiko R.G."/>
            <person name="Rosenstiel P."/>
            <person name="Hippler M."/>
            <person name="Laroche J."/>
        </authorList>
    </citation>
    <scope>NUCLEOTIDE SEQUENCE [LARGE SCALE GENOMIC DNA]</scope>
    <source>
        <strain evidence="6 7">CCMP1005</strain>
    </source>
</reference>
<sequence>ERYDYLKQTNGEMRAQGELQCFNQYLHEQKKGNQQLLLLSHVLADDVVNDGYHRMKNLILTSVNGQRPVNVQGLLDILVRKEVGSDIEFKCTDPDKNRAKIVFQAICMSSKDIFDREARILTNYSIDASYSYNSLSPALRREAESKAHRHGVTCGLKTLRALRNAIRETTLVVNPKKNGSVHSNRHAGSGDENRKHDSSHSSSARKIAGWSETHKMQSAPLFAGKVSSNDYSQLVLLESDTSNFVYLIKVHRGWRVDTGQNKAPFTVVCLREVYSFLLYMQRRCYAL</sequence>
<evidence type="ECO:0000259" key="5">
    <source>
        <dbReference type="Pfam" id="PF17815"/>
    </source>
</evidence>
<feature type="region of interest" description="Disordered" evidence="4">
    <location>
        <begin position="174"/>
        <end position="206"/>
    </location>
</feature>
<dbReference type="OrthoDB" id="4217619at2759"/>
<accession>K0TA49</accession>
<evidence type="ECO:0000256" key="4">
    <source>
        <dbReference type="SAM" id="MobiDB-lite"/>
    </source>
</evidence>
<keyword evidence="7" id="KW-1185">Reference proteome</keyword>